<evidence type="ECO:0000256" key="11">
    <source>
        <dbReference type="ARBA" id="ARBA00023136"/>
    </source>
</evidence>
<feature type="transmembrane region" description="Helical" evidence="13">
    <location>
        <begin position="15"/>
        <end position="34"/>
    </location>
</feature>
<dbReference type="Pfam" id="PF00072">
    <property type="entry name" value="Response_reg"/>
    <property type="match status" value="1"/>
</dbReference>
<feature type="transmembrane region" description="Helical" evidence="13">
    <location>
        <begin position="40"/>
        <end position="62"/>
    </location>
</feature>
<evidence type="ECO:0000256" key="7">
    <source>
        <dbReference type="ARBA" id="ARBA00022741"/>
    </source>
</evidence>
<gene>
    <name evidence="16" type="ORF">FPY71_08390</name>
</gene>
<feature type="modified residue" description="4-aspartylphosphate" evidence="12">
    <location>
        <position position="611"/>
    </location>
</feature>
<dbReference type="SUPFAM" id="SSF52172">
    <property type="entry name" value="CheY-like"/>
    <property type="match status" value="1"/>
</dbReference>
<dbReference type="EC" id="2.7.13.3" evidence="3"/>
<dbReference type="InterPro" id="IPR004358">
    <property type="entry name" value="Sig_transdc_His_kin-like_C"/>
</dbReference>
<dbReference type="InterPro" id="IPR036097">
    <property type="entry name" value="HisK_dim/P_sf"/>
</dbReference>
<organism evidence="16 17">
    <name type="scientific">Aureimonas fodinaquatilis</name>
    <dbReference type="NCBI Taxonomy" id="2565783"/>
    <lineage>
        <taxon>Bacteria</taxon>
        <taxon>Pseudomonadati</taxon>
        <taxon>Pseudomonadota</taxon>
        <taxon>Alphaproteobacteria</taxon>
        <taxon>Hyphomicrobiales</taxon>
        <taxon>Aurantimonadaceae</taxon>
        <taxon>Aureimonas</taxon>
    </lineage>
</organism>
<dbReference type="GO" id="GO:0000155">
    <property type="term" value="F:phosphorelay sensor kinase activity"/>
    <property type="evidence" value="ECO:0007669"/>
    <property type="project" value="InterPro"/>
</dbReference>
<feature type="transmembrane region" description="Helical" evidence="13">
    <location>
        <begin position="74"/>
        <end position="103"/>
    </location>
</feature>
<dbReference type="SMART" id="SM00388">
    <property type="entry name" value="HisKA"/>
    <property type="match status" value="1"/>
</dbReference>
<keyword evidence="5 12" id="KW-0597">Phosphoprotein</keyword>
<reference evidence="16 17" key="1">
    <citation type="submission" date="2019-08" db="EMBL/GenBank/DDBJ databases">
        <title>Aureimonas fodiniaquatilis sp. nov., isolated from a coal mine wastewater.</title>
        <authorList>
            <person name="Kim W."/>
        </authorList>
    </citation>
    <scope>NUCLEOTIDE SEQUENCE [LARGE SCALE GENOMIC DNA]</scope>
    <source>
        <strain evidence="16 17">CAU 1482</strain>
    </source>
</reference>
<sequence>MAWLRARPDREHEITLNRFVISVAILVFTLFLMPVSDTAFAARLIAVIYLVSGTLLLVHLIWRPGISHARRVIGMFVDLILLSCGLSIGGESVSILYPFYYWIVLGNGFRYGESYLYPATVIAAVGFLAVVLESPYWTHNYMLAIGLLGGVVVVPLYAATLIRSLSRAKEMAEHANRAKSAFLTSVSHELRTPLNAIIGSGDLLRDTTLRRDQREMVEIIQLSSSALLSQINDLIDLSSIESGEMKLKPGRLDLIAMMSGVRDVGAVQARAKDIRFHLHITPRTPAFIEADERRIREILINLIGNAIKFTEQGSVTLSADALTRGGQQFLYLEVSDTGIGIADEEIDRIFLRFTQANSTILNRFGGTGLGLAIVQELVKLQNGNIEVRSQLGQGSNFSLTLPVAFLEEPVDEGSLLSETKAIILDPLNVLQNETREKLASLCGQVATCATPEQVMTQIILPAPDEIRHQVVLLAGLDLAWPNGMSPEDAVETLRAASPAGIFGIDMVSDELPSHAVRRLVKCVIGRDDLEMELKRAMRMTGRVLQAAVASRPGIVKRERALRILLADDNRVNQKVIGRILEAGGHFVTIATNGMEAVDAMEAGGIELVLMDLNMPGMDGLEATKLYRMMALGQAHLPIIGLTADATASAAENALGAGMDACLTKPVNGPILLDHIDELYEKHAPAATAGQQRAVAGAAPSWPVAAAPPPPPPPIQSNDGGGHVDTAMLKNLETLGGPSFVAAVISDFLTDGSALLLEMREVVEAGDVAGYAEKAHALQSGAGNIGVLKVAEDCRNWRPKSAEDLMARGPAVVEGIERDFETARSILLRQHARRPLLISDREVDR</sequence>
<evidence type="ECO:0000256" key="3">
    <source>
        <dbReference type="ARBA" id="ARBA00012438"/>
    </source>
</evidence>
<dbReference type="PROSITE" id="PS50109">
    <property type="entry name" value="HIS_KIN"/>
    <property type="match status" value="1"/>
</dbReference>
<dbReference type="GO" id="GO:0005886">
    <property type="term" value="C:plasma membrane"/>
    <property type="evidence" value="ECO:0007669"/>
    <property type="project" value="UniProtKB-SubCell"/>
</dbReference>
<dbReference type="InterPro" id="IPR036641">
    <property type="entry name" value="HPT_dom_sf"/>
</dbReference>
<dbReference type="InterPro" id="IPR005467">
    <property type="entry name" value="His_kinase_dom"/>
</dbReference>
<dbReference type="InterPro" id="IPR001789">
    <property type="entry name" value="Sig_transdc_resp-reg_receiver"/>
</dbReference>
<dbReference type="PROSITE" id="PS50110">
    <property type="entry name" value="RESPONSE_REGULATORY"/>
    <property type="match status" value="1"/>
</dbReference>
<dbReference type="InterPro" id="IPR003661">
    <property type="entry name" value="HisK_dim/P_dom"/>
</dbReference>
<dbReference type="CDD" id="cd00082">
    <property type="entry name" value="HisKA"/>
    <property type="match status" value="1"/>
</dbReference>
<dbReference type="PANTHER" id="PTHR45339:SF1">
    <property type="entry name" value="HYBRID SIGNAL TRANSDUCTION HISTIDINE KINASE J"/>
    <property type="match status" value="1"/>
</dbReference>
<evidence type="ECO:0000259" key="15">
    <source>
        <dbReference type="PROSITE" id="PS50110"/>
    </source>
</evidence>
<dbReference type="Gene3D" id="1.10.287.130">
    <property type="match status" value="1"/>
</dbReference>
<proteinExistence type="predicted"/>
<dbReference type="FunFam" id="3.30.565.10:FF:000010">
    <property type="entry name" value="Sensor histidine kinase RcsC"/>
    <property type="match status" value="1"/>
</dbReference>
<dbReference type="OrthoDB" id="9789782at2"/>
<dbReference type="SMART" id="SM00387">
    <property type="entry name" value="HATPase_c"/>
    <property type="match status" value="1"/>
</dbReference>
<dbReference type="Gene3D" id="1.20.120.160">
    <property type="entry name" value="HPT domain"/>
    <property type="match status" value="1"/>
</dbReference>
<keyword evidence="9 13" id="KW-1133">Transmembrane helix</keyword>
<evidence type="ECO:0000259" key="14">
    <source>
        <dbReference type="PROSITE" id="PS50109"/>
    </source>
</evidence>
<evidence type="ECO:0000256" key="2">
    <source>
        <dbReference type="ARBA" id="ARBA00004651"/>
    </source>
</evidence>
<evidence type="ECO:0000256" key="10">
    <source>
        <dbReference type="ARBA" id="ARBA00023012"/>
    </source>
</evidence>
<dbReference type="InterPro" id="IPR011006">
    <property type="entry name" value="CheY-like_superfamily"/>
</dbReference>
<keyword evidence="17" id="KW-1185">Reference proteome</keyword>
<keyword evidence="11 13" id="KW-0472">Membrane</keyword>
<feature type="domain" description="Response regulatory" evidence="15">
    <location>
        <begin position="562"/>
        <end position="679"/>
    </location>
</feature>
<dbReference type="SUPFAM" id="SSF47226">
    <property type="entry name" value="Histidine-containing phosphotransfer domain, HPT domain"/>
    <property type="match status" value="1"/>
</dbReference>
<name>A0A5B0DVL3_9HYPH</name>
<keyword evidence="7" id="KW-0547">Nucleotide-binding</keyword>
<dbReference type="InterPro" id="IPR003594">
    <property type="entry name" value="HATPase_dom"/>
</dbReference>
<feature type="domain" description="Histidine kinase" evidence="14">
    <location>
        <begin position="185"/>
        <end position="405"/>
    </location>
</feature>
<dbReference type="Pfam" id="PF00512">
    <property type="entry name" value="HisKA"/>
    <property type="match status" value="1"/>
</dbReference>
<evidence type="ECO:0000256" key="13">
    <source>
        <dbReference type="SAM" id="Phobius"/>
    </source>
</evidence>
<dbReference type="CDD" id="cd17546">
    <property type="entry name" value="REC_hyHK_CKI1_RcsC-like"/>
    <property type="match status" value="1"/>
</dbReference>
<evidence type="ECO:0000256" key="5">
    <source>
        <dbReference type="ARBA" id="ARBA00022553"/>
    </source>
</evidence>
<evidence type="ECO:0000256" key="1">
    <source>
        <dbReference type="ARBA" id="ARBA00000085"/>
    </source>
</evidence>
<evidence type="ECO:0000256" key="8">
    <source>
        <dbReference type="ARBA" id="ARBA00022840"/>
    </source>
</evidence>
<dbReference type="PANTHER" id="PTHR45339">
    <property type="entry name" value="HYBRID SIGNAL TRANSDUCTION HISTIDINE KINASE J"/>
    <property type="match status" value="1"/>
</dbReference>
<dbReference type="InterPro" id="IPR036890">
    <property type="entry name" value="HATPase_C_sf"/>
</dbReference>
<comment type="caution">
    <text evidence="16">The sequence shown here is derived from an EMBL/GenBank/DDBJ whole genome shotgun (WGS) entry which is preliminary data.</text>
</comment>
<dbReference type="SMART" id="SM00448">
    <property type="entry name" value="REC"/>
    <property type="match status" value="1"/>
</dbReference>
<dbReference type="CDD" id="cd16922">
    <property type="entry name" value="HATPase_EvgS-ArcB-TorS-like"/>
    <property type="match status" value="1"/>
</dbReference>
<keyword evidence="8" id="KW-0067">ATP-binding</keyword>
<evidence type="ECO:0000313" key="17">
    <source>
        <dbReference type="Proteomes" id="UP000324738"/>
    </source>
</evidence>
<dbReference type="Gene3D" id="3.40.50.2300">
    <property type="match status" value="1"/>
</dbReference>
<dbReference type="Gene3D" id="3.30.565.10">
    <property type="entry name" value="Histidine kinase-like ATPase, C-terminal domain"/>
    <property type="match status" value="1"/>
</dbReference>
<dbReference type="PRINTS" id="PR00344">
    <property type="entry name" value="BCTRLSENSOR"/>
</dbReference>
<evidence type="ECO:0000313" key="16">
    <source>
        <dbReference type="EMBL" id="KAA0970516.1"/>
    </source>
</evidence>
<evidence type="ECO:0000256" key="4">
    <source>
        <dbReference type="ARBA" id="ARBA00022475"/>
    </source>
</evidence>
<feature type="transmembrane region" description="Helical" evidence="13">
    <location>
        <begin position="141"/>
        <end position="162"/>
    </location>
</feature>
<dbReference type="Proteomes" id="UP000324738">
    <property type="component" value="Unassembled WGS sequence"/>
</dbReference>
<dbReference type="Pfam" id="PF02518">
    <property type="entry name" value="HATPase_c"/>
    <property type="match status" value="1"/>
</dbReference>
<accession>A0A5B0DVL3</accession>
<feature type="transmembrane region" description="Helical" evidence="13">
    <location>
        <begin position="115"/>
        <end position="132"/>
    </location>
</feature>
<dbReference type="GO" id="GO:0005524">
    <property type="term" value="F:ATP binding"/>
    <property type="evidence" value="ECO:0007669"/>
    <property type="project" value="UniProtKB-KW"/>
</dbReference>
<evidence type="ECO:0000256" key="6">
    <source>
        <dbReference type="ARBA" id="ARBA00022692"/>
    </source>
</evidence>
<dbReference type="AlphaFoldDB" id="A0A5B0DVL3"/>
<keyword evidence="6 13" id="KW-0812">Transmembrane</keyword>
<evidence type="ECO:0000256" key="12">
    <source>
        <dbReference type="PROSITE-ProRule" id="PRU00169"/>
    </source>
</evidence>
<comment type="subcellular location">
    <subcellularLocation>
        <location evidence="2">Cell membrane</location>
        <topology evidence="2">Multi-pass membrane protein</topology>
    </subcellularLocation>
</comment>
<comment type="catalytic activity">
    <reaction evidence="1">
        <text>ATP + protein L-histidine = ADP + protein N-phospho-L-histidine.</text>
        <dbReference type="EC" id="2.7.13.3"/>
    </reaction>
</comment>
<evidence type="ECO:0000256" key="9">
    <source>
        <dbReference type="ARBA" id="ARBA00022989"/>
    </source>
</evidence>
<protein>
    <recommendedName>
        <fullName evidence="3">histidine kinase</fullName>
        <ecNumber evidence="3">2.7.13.3</ecNumber>
    </recommendedName>
</protein>
<dbReference type="EMBL" id="VTWH01000002">
    <property type="protein sequence ID" value="KAA0970516.1"/>
    <property type="molecule type" value="Genomic_DNA"/>
</dbReference>
<dbReference type="RefSeq" id="WP_149299560.1">
    <property type="nucleotide sequence ID" value="NZ_VTWH01000002.1"/>
</dbReference>
<keyword evidence="4" id="KW-1003">Cell membrane</keyword>
<dbReference type="SUPFAM" id="SSF55874">
    <property type="entry name" value="ATPase domain of HSP90 chaperone/DNA topoisomerase II/histidine kinase"/>
    <property type="match status" value="1"/>
</dbReference>
<keyword evidence="10" id="KW-0902">Two-component regulatory system</keyword>
<dbReference type="SUPFAM" id="SSF47384">
    <property type="entry name" value="Homodimeric domain of signal transducing histidine kinase"/>
    <property type="match status" value="1"/>
</dbReference>